<dbReference type="Proteomes" id="UP001202281">
    <property type="component" value="Unassembled WGS sequence"/>
</dbReference>
<evidence type="ECO:0000313" key="3">
    <source>
        <dbReference type="EMBL" id="MCJ2186517.1"/>
    </source>
</evidence>
<dbReference type="PANTHER" id="PTHR44051">
    <property type="entry name" value="GLUTATHIONE S-TRANSFERASE-RELATED"/>
    <property type="match status" value="1"/>
</dbReference>
<sequence length="207" mass="23950">MTSPFFLLWGRPNSHNVKKVAWFAEELGLAYERRDIGGSFGFTEEYLAKNPNCLIPMIEDGKVTLWESNTILRYMAAEYGGERWFPADPIDRALGDRWMDWQMTYADTQRVPFLSFARTPREEWDMAAIEQNMAASARHLAVMERYLGEKPWLSGGQFGIGDIPMGVYAYTWFSLPFDKPEFPAISDWYARIKERPGFAQHVMIPLT</sequence>
<feature type="domain" description="GST N-terminal" evidence="1">
    <location>
        <begin position="4"/>
        <end position="83"/>
    </location>
</feature>
<dbReference type="SFLD" id="SFLDS00019">
    <property type="entry name" value="Glutathione_Transferase_(cytos"/>
    <property type="match status" value="1"/>
</dbReference>
<dbReference type="PROSITE" id="PS50405">
    <property type="entry name" value="GST_CTER"/>
    <property type="match status" value="1"/>
</dbReference>
<dbReference type="SUPFAM" id="SSF52833">
    <property type="entry name" value="Thioredoxin-like"/>
    <property type="match status" value="1"/>
</dbReference>
<dbReference type="CDD" id="cd03047">
    <property type="entry name" value="GST_N_2"/>
    <property type="match status" value="1"/>
</dbReference>
<dbReference type="InterPro" id="IPR010987">
    <property type="entry name" value="Glutathione-S-Trfase_C-like"/>
</dbReference>
<dbReference type="Gene3D" id="3.40.30.10">
    <property type="entry name" value="Glutaredoxin"/>
    <property type="match status" value="1"/>
</dbReference>
<accession>A0ABT0BN93</accession>
<dbReference type="SUPFAM" id="SSF47616">
    <property type="entry name" value="GST C-terminal domain-like"/>
    <property type="match status" value="1"/>
</dbReference>
<feature type="domain" description="GST C-terminal" evidence="2">
    <location>
        <begin position="88"/>
        <end position="207"/>
    </location>
</feature>
<dbReference type="SFLD" id="SFLDG00358">
    <property type="entry name" value="Main_(cytGST)"/>
    <property type="match status" value="1"/>
</dbReference>
<dbReference type="RefSeq" id="WP_243919028.1">
    <property type="nucleotide sequence ID" value="NZ_JALHLG010000006.1"/>
</dbReference>
<proteinExistence type="predicted"/>
<name>A0ABT0BN93_9SPHN</name>
<dbReference type="SFLD" id="SFLDG01150">
    <property type="entry name" value="Main.1:_Beta-like"/>
    <property type="match status" value="1"/>
</dbReference>
<dbReference type="PROSITE" id="PS50404">
    <property type="entry name" value="GST_NTER"/>
    <property type="match status" value="1"/>
</dbReference>
<dbReference type="Pfam" id="PF13410">
    <property type="entry name" value="GST_C_2"/>
    <property type="match status" value="1"/>
</dbReference>
<evidence type="ECO:0000259" key="1">
    <source>
        <dbReference type="PROSITE" id="PS50404"/>
    </source>
</evidence>
<gene>
    <name evidence="3" type="ORF">MTR66_06785</name>
</gene>
<organism evidence="3 4">
    <name type="scientific">Novosphingobium beihaiensis</name>
    <dbReference type="NCBI Taxonomy" id="2930389"/>
    <lineage>
        <taxon>Bacteria</taxon>
        <taxon>Pseudomonadati</taxon>
        <taxon>Pseudomonadota</taxon>
        <taxon>Alphaproteobacteria</taxon>
        <taxon>Sphingomonadales</taxon>
        <taxon>Sphingomonadaceae</taxon>
        <taxon>Novosphingobium</taxon>
    </lineage>
</organism>
<dbReference type="InterPro" id="IPR036282">
    <property type="entry name" value="Glutathione-S-Trfase_C_sf"/>
</dbReference>
<keyword evidence="4" id="KW-1185">Reference proteome</keyword>
<dbReference type="Pfam" id="PF02798">
    <property type="entry name" value="GST_N"/>
    <property type="match status" value="1"/>
</dbReference>
<dbReference type="PANTHER" id="PTHR44051:SF19">
    <property type="entry name" value="DISULFIDE-BOND OXIDOREDUCTASE YFCG"/>
    <property type="match status" value="1"/>
</dbReference>
<reference evidence="3 4" key="1">
    <citation type="submission" date="2022-04" db="EMBL/GenBank/DDBJ databases">
        <title>Identification of a novel bacterium isolated from mangrove sediments.</title>
        <authorList>
            <person name="Pan X."/>
        </authorList>
    </citation>
    <scope>NUCLEOTIDE SEQUENCE [LARGE SCALE GENOMIC DNA]</scope>
    <source>
        <strain evidence="3 4">B2638</strain>
    </source>
</reference>
<protein>
    <submittedName>
        <fullName evidence="3">Glutathione S-transferase family protein</fullName>
    </submittedName>
</protein>
<dbReference type="InterPro" id="IPR040079">
    <property type="entry name" value="Glutathione_S-Trfase"/>
</dbReference>
<dbReference type="InterPro" id="IPR004045">
    <property type="entry name" value="Glutathione_S-Trfase_N"/>
</dbReference>
<dbReference type="Gene3D" id="1.20.1050.10">
    <property type="match status" value="1"/>
</dbReference>
<dbReference type="EMBL" id="JALHLG010000006">
    <property type="protein sequence ID" value="MCJ2186517.1"/>
    <property type="molecule type" value="Genomic_DNA"/>
</dbReference>
<evidence type="ECO:0000259" key="2">
    <source>
        <dbReference type="PROSITE" id="PS50405"/>
    </source>
</evidence>
<evidence type="ECO:0000313" key="4">
    <source>
        <dbReference type="Proteomes" id="UP001202281"/>
    </source>
</evidence>
<dbReference type="InterPro" id="IPR036249">
    <property type="entry name" value="Thioredoxin-like_sf"/>
</dbReference>
<comment type="caution">
    <text evidence="3">The sequence shown here is derived from an EMBL/GenBank/DDBJ whole genome shotgun (WGS) entry which is preliminary data.</text>
</comment>